<evidence type="ECO:0000313" key="3">
    <source>
        <dbReference type="EMBL" id="JAB72116.1"/>
    </source>
</evidence>
<proteinExistence type="evidence at transcript level"/>
<dbReference type="AlphaFoldDB" id="V5ID90"/>
<reference evidence="3" key="1">
    <citation type="journal article" date="2015" name="Sci. Rep.">
        <title>Tissue- and time-dependent transcription in Ixodes ricinus salivary glands and midguts when blood feeding on the vertebrate host.</title>
        <authorList>
            <person name="Kotsyfakis M."/>
            <person name="Schwarz A."/>
            <person name="Erhart J."/>
            <person name="Ribeiro J.M."/>
        </authorList>
    </citation>
    <scope>NUCLEOTIDE SEQUENCE</scope>
    <source>
        <tissue evidence="3">Salivary gland and midgut</tissue>
    </source>
</reference>
<dbReference type="SUPFAM" id="SSF55797">
    <property type="entry name" value="PR-1-like"/>
    <property type="match status" value="1"/>
</dbReference>
<organism evidence="3">
    <name type="scientific">Ixodes ricinus</name>
    <name type="common">Common tick</name>
    <name type="synonym">Acarus ricinus</name>
    <dbReference type="NCBI Taxonomy" id="34613"/>
    <lineage>
        <taxon>Eukaryota</taxon>
        <taxon>Metazoa</taxon>
        <taxon>Ecdysozoa</taxon>
        <taxon>Arthropoda</taxon>
        <taxon>Chelicerata</taxon>
        <taxon>Arachnida</taxon>
        <taxon>Acari</taxon>
        <taxon>Parasitiformes</taxon>
        <taxon>Ixodida</taxon>
        <taxon>Ixodoidea</taxon>
        <taxon>Ixodidae</taxon>
        <taxon>Ixodinae</taxon>
        <taxon>Ixodes</taxon>
    </lineage>
</organism>
<feature type="chain" id="PRO_5004736705" evidence="1">
    <location>
        <begin position="20"/>
        <end position="182"/>
    </location>
</feature>
<name>V5ID90_IXORI</name>
<dbReference type="InterPro" id="IPR001283">
    <property type="entry name" value="CRISP-related"/>
</dbReference>
<keyword evidence="1" id="KW-0732">Signal</keyword>
<dbReference type="Pfam" id="PF00188">
    <property type="entry name" value="CAP"/>
    <property type="match status" value="1"/>
</dbReference>
<dbReference type="PANTHER" id="PTHR10334">
    <property type="entry name" value="CYSTEINE-RICH SECRETORY PROTEIN-RELATED"/>
    <property type="match status" value="1"/>
</dbReference>
<dbReference type="InterPro" id="IPR035940">
    <property type="entry name" value="CAP_sf"/>
</dbReference>
<feature type="domain" description="SCP" evidence="2">
    <location>
        <begin position="35"/>
        <end position="175"/>
    </location>
</feature>
<feature type="signal peptide" evidence="1">
    <location>
        <begin position="1"/>
        <end position="19"/>
    </location>
</feature>
<dbReference type="EMBL" id="GANP01012352">
    <property type="protein sequence ID" value="JAB72116.1"/>
    <property type="molecule type" value="mRNA"/>
</dbReference>
<dbReference type="Gene3D" id="3.40.33.10">
    <property type="entry name" value="CAP"/>
    <property type="match status" value="1"/>
</dbReference>
<evidence type="ECO:0000256" key="1">
    <source>
        <dbReference type="SAM" id="SignalP"/>
    </source>
</evidence>
<dbReference type="PRINTS" id="PR00837">
    <property type="entry name" value="V5TPXLIKE"/>
</dbReference>
<accession>V5ID90</accession>
<evidence type="ECO:0000259" key="2">
    <source>
        <dbReference type="SMART" id="SM00198"/>
    </source>
</evidence>
<sequence length="182" mass="21317">MKGAGLILTAALVILVVDAREPKLGKSKFKPKKGGIQEAFVNWHNRFRRKHRVRDLKYHSDLGAMARNWALHIAYYDLYEHRPLSGSMRYGENIYWLTNVRGKFKINDERRRSRIGTMKSVCTNYSRPYFDSRTAHFTQIVWKATEYVGCGWAHNPQTKVLFVVCNYWQQGNMEGQFRANVL</sequence>
<dbReference type="InterPro" id="IPR014044">
    <property type="entry name" value="CAP_dom"/>
</dbReference>
<dbReference type="SMART" id="SM00198">
    <property type="entry name" value="SCP"/>
    <property type="match status" value="1"/>
</dbReference>
<protein>
    <submittedName>
        <fullName evidence="3">Putative scp gapr-1 like scp-like extracellular protein</fullName>
    </submittedName>
</protein>